<dbReference type="Proteomes" id="UP000813824">
    <property type="component" value="Unassembled WGS sequence"/>
</dbReference>
<dbReference type="EMBL" id="JAEVFJ010000013">
    <property type="protein sequence ID" value="KAH8101078.1"/>
    <property type="molecule type" value="Genomic_DNA"/>
</dbReference>
<protein>
    <submittedName>
        <fullName evidence="1">Uncharacterized protein</fullName>
    </submittedName>
</protein>
<reference evidence="1" key="1">
    <citation type="journal article" date="2021" name="New Phytol.">
        <title>Evolutionary innovations through gain and loss of genes in the ectomycorrhizal Boletales.</title>
        <authorList>
            <person name="Wu G."/>
            <person name="Miyauchi S."/>
            <person name="Morin E."/>
            <person name="Kuo A."/>
            <person name="Drula E."/>
            <person name="Varga T."/>
            <person name="Kohler A."/>
            <person name="Feng B."/>
            <person name="Cao Y."/>
            <person name="Lipzen A."/>
            <person name="Daum C."/>
            <person name="Hundley H."/>
            <person name="Pangilinan J."/>
            <person name="Johnson J."/>
            <person name="Barry K."/>
            <person name="LaButti K."/>
            <person name="Ng V."/>
            <person name="Ahrendt S."/>
            <person name="Min B."/>
            <person name="Choi I.G."/>
            <person name="Park H."/>
            <person name="Plett J.M."/>
            <person name="Magnuson J."/>
            <person name="Spatafora J.W."/>
            <person name="Nagy L.G."/>
            <person name="Henrissat B."/>
            <person name="Grigoriev I.V."/>
            <person name="Yang Z.L."/>
            <person name="Xu J."/>
            <person name="Martin F.M."/>
        </authorList>
    </citation>
    <scope>NUCLEOTIDE SEQUENCE</scope>
    <source>
        <strain evidence="1">KKN 215</strain>
    </source>
</reference>
<comment type="caution">
    <text evidence="1">The sequence shown here is derived from an EMBL/GenBank/DDBJ whole genome shotgun (WGS) entry which is preliminary data.</text>
</comment>
<sequence length="206" mass="23153">MSHTTGRRGEASLHRTVRLRNHLASVKRSFSAMNGFSRSQPIAGFPPERLTLLNMLFHMNITDATEKSTIGAALGDILSIVGPLAFVQKIRISGHFHTEQRCHDWLKDFVEDRDDLVALVTKCHEERDYRGIISYMADIPDPTPSTPPRTQRGLKNLNAPIHKDNEAQKYLRRMKPSYSPSQVHPMVLSRAILHSLDFDSGGSDGL</sequence>
<gene>
    <name evidence="1" type="ORF">BXZ70DRAFT_1007478</name>
</gene>
<evidence type="ECO:0000313" key="1">
    <source>
        <dbReference type="EMBL" id="KAH8101078.1"/>
    </source>
</evidence>
<name>A0A8K0UP91_9AGAR</name>
<evidence type="ECO:0000313" key="2">
    <source>
        <dbReference type="Proteomes" id="UP000813824"/>
    </source>
</evidence>
<accession>A0A8K0UP91</accession>
<organism evidence="1 2">
    <name type="scientific">Cristinia sonorae</name>
    <dbReference type="NCBI Taxonomy" id="1940300"/>
    <lineage>
        <taxon>Eukaryota</taxon>
        <taxon>Fungi</taxon>
        <taxon>Dikarya</taxon>
        <taxon>Basidiomycota</taxon>
        <taxon>Agaricomycotina</taxon>
        <taxon>Agaricomycetes</taxon>
        <taxon>Agaricomycetidae</taxon>
        <taxon>Agaricales</taxon>
        <taxon>Pleurotineae</taxon>
        <taxon>Stephanosporaceae</taxon>
        <taxon>Cristinia</taxon>
    </lineage>
</organism>
<dbReference type="AlphaFoldDB" id="A0A8K0UP91"/>
<proteinExistence type="predicted"/>
<keyword evidence="2" id="KW-1185">Reference proteome</keyword>